<dbReference type="AlphaFoldDB" id="A0A8S2F9R2"/>
<sequence length="319" mass="36594">MLATDVEKIIIQEEVYFTDKEELKKEFIRTAQSNQCSLDMQMYEQDIPIIVPNALVPDVDLHWHQVDVIAVFTNSDELRQSVLNAAGTAVEHEYQSQQQTPHTATKYAFEKNYTSIAFSASATDDSDQSLRDIAAGMISGSVESLQEYKSQSLSISFVLHQQTVYDAFFTALNRRLAKNDGPPIQDQSKMAPIDQIFDDLNLPLPTIFNQQMVHLILTSSVENRDNLPKCAHEIEEICKKRFLRLVLDNKTDVREWSTKHVKTYYKFCLRRHVLPQLDIENAKIELQGPADGVRDAEIHFYEQCNDALKQTKLPDVREK</sequence>
<accession>A0A8S2F9R2</accession>
<comment type="caution">
    <text evidence="1">The sequence shown here is derived from an EMBL/GenBank/DDBJ whole genome shotgun (WGS) entry which is preliminary data.</text>
</comment>
<dbReference type="EMBL" id="CAJNOK010025873">
    <property type="protein sequence ID" value="CAF1395468.1"/>
    <property type="molecule type" value="Genomic_DNA"/>
</dbReference>
<dbReference type="Proteomes" id="UP000682733">
    <property type="component" value="Unassembled WGS sequence"/>
</dbReference>
<dbReference type="Proteomes" id="UP000677228">
    <property type="component" value="Unassembled WGS sequence"/>
</dbReference>
<protein>
    <submittedName>
        <fullName evidence="1">Uncharacterized protein</fullName>
    </submittedName>
</protein>
<organism evidence="1 3">
    <name type="scientific">Didymodactylos carnosus</name>
    <dbReference type="NCBI Taxonomy" id="1234261"/>
    <lineage>
        <taxon>Eukaryota</taxon>
        <taxon>Metazoa</taxon>
        <taxon>Spiralia</taxon>
        <taxon>Gnathifera</taxon>
        <taxon>Rotifera</taxon>
        <taxon>Eurotatoria</taxon>
        <taxon>Bdelloidea</taxon>
        <taxon>Philodinida</taxon>
        <taxon>Philodinidae</taxon>
        <taxon>Didymodactylos</taxon>
    </lineage>
</organism>
<proteinExistence type="predicted"/>
<evidence type="ECO:0000313" key="3">
    <source>
        <dbReference type="Proteomes" id="UP000677228"/>
    </source>
</evidence>
<dbReference type="EMBL" id="CAJOBA010047583">
    <property type="protein sequence ID" value="CAF4202870.1"/>
    <property type="molecule type" value="Genomic_DNA"/>
</dbReference>
<dbReference type="SUPFAM" id="SSF52949">
    <property type="entry name" value="Macro domain-like"/>
    <property type="match status" value="1"/>
</dbReference>
<dbReference type="InterPro" id="IPR043472">
    <property type="entry name" value="Macro_dom-like"/>
</dbReference>
<name>A0A8S2F9R2_9BILA</name>
<gene>
    <name evidence="1" type="ORF">OVA965_LOCUS32787</name>
    <name evidence="2" type="ORF">TMI583_LOCUS33650</name>
</gene>
<evidence type="ECO:0000313" key="1">
    <source>
        <dbReference type="EMBL" id="CAF1395468.1"/>
    </source>
</evidence>
<dbReference type="Gene3D" id="3.40.220.10">
    <property type="entry name" value="Leucine Aminopeptidase, subunit E, domain 1"/>
    <property type="match status" value="1"/>
</dbReference>
<evidence type="ECO:0000313" key="2">
    <source>
        <dbReference type="EMBL" id="CAF4202870.1"/>
    </source>
</evidence>
<reference evidence="1" key="1">
    <citation type="submission" date="2021-02" db="EMBL/GenBank/DDBJ databases">
        <authorList>
            <person name="Nowell W R."/>
        </authorList>
    </citation>
    <scope>NUCLEOTIDE SEQUENCE</scope>
</reference>